<gene>
    <name evidence="2" type="ORF">MGYG_02564</name>
</gene>
<organism evidence="3">
    <name type="scientific">Arthroderma gypseum (strain ATCC MYA-4604 / CBS 118893)</name>
    <name type="common">Microsporum gypseum</name>
    <dbReference type="NCBI Taxonomy" id="535722"/>
    <lineage>
        <taxon>Eukaryota</taxon>
        <taxon>Fungi</taxon>
        <taxon>Dikarya</taxon>
        <taxon>Ascomycota</taxon>
        <taxon>Pezizomycotina</taxon>
        <taxon>Eurotiomycetes</taxon>
        <taxon>Eurotiomycetidae</taxon>
        <taxon>Onygenales</taxon>
        <taxon>Arthrodermataceae</taxon>
        <taxon>Nannizzia</taxon>
    </lineage>
</organism>
<dbReference type="STRING" id="535722.E4UN90"/>
<dbReference type="RefSeq" id="XP_003175034.1">
    <property type="nucleotide sequence ID" value="XM_003174986.1"/>
</dbReference>
<sequence length="429" mass="48923">MQERPHKRARFRPSPQYWDNLSKIWLTDDALEELDRRNRAISRHSEGPSAASQQSLGTTPGDLADRCSPTKLLKIKELSQQGGPDLSDLRNFPDPSRADPDLERRSQDHDSDDSSITRATSSIYDGNFEQTLIEHGIYPDEHIYAGRTARPDNLDEINERLSQRRASLSPSRCIDNEFRRFKYRDAASRISSMNDVLHDIEGRTPDYRCMEYGLQFDGLAPLADDIQATAKPDCYFGACLEQLRPQLREELSDFILPSEESSLMVPNFFLQARKADRSFAVMSRQACYHGVLGARGIHKLRSYIHDNRKDNICDNKAYTITATYHGGHLRLCTVHPVIPGEGNWRPKDNELEYVMTQLNAWSMIGNAESFRQGLTAYRNARDWAKEQRNRVISDADGKYRAGQSCQIESVGDNEYIPQTVCPKQMVNST</sequence>
<name>E4UN90_ARTGP</name>
<dbReference type="InParanoid" id="E4UN90"/>
<proteinExistence type="predicted"/>
<feature type="compositionally biased region" description="Basic and acidic residues" evidence="1">
    <location>
        <begin position="96"/>
        <end position="109"/>
    </location>
</feature>
<evidence type="ECO:0000313" key="2">
    <source>
        <dbReference type="EMBL" id="EFQ99551.1"/>
    </source>
</evidence>
<protein>
    <submittedName>
        <fullName evidence="2">Uncharacterized protein</fullName>
    </submittedName>
</protein>
<dbReference type="OrthoDB" id="5403634at2759"/>
<keyword evidence="3" id="KW-1185">Reference proteome</keyword>
<reference evidence="3" key="1">
    <citation type="journal article" date="2012" name="MBio">
        <title>Comparative genome analysis of Trichophyton rubrum and related dermatophytes reveals candidate genes involved in infection.</title>
        <authorList>
            <person name="Martinez D.A."/>
            <person name="Oliver B.G."/>
            <person name="Graeser Y."/>
            <person name="Goldberg J.M."/>
            <person name="Li W."/>
            <person name="Martinez-Rossi N.M."/>
            <person name="Monod M."/>
            <person name="Shelest E."/>
            <person name="Barton R.C."/>
            <person name="Birch E."/>
            <person name="Brakhage A.A."/>
            <person name="Chen Z."/>
            <person name="Gurr S.J."/>
            <person name="Heiman D."/>
            <person name="Heitman J."/>
            <person name="Kosti I."/>
            <person name="Rossi A."/>
            <person name="Saif S."/>
            <person name="Samalova M."/>
            <person name="Saunders C.W."/>
            <person name="Shea T."/>
            <person name="Summerbell R.C."/>
            <person name="Xu J."/>
            <person name="Young S."/>
            <person name="Zeng Q."/>
            <person name="Birren B.W."/>
            <person name="Cuomo C.A."/>
            <person name="White T.C."/>
        </authorList>
    </citation>
    <scope>NUCLEOTIDE SEQUENCE [LARGE SCALE GENOMIC DNA]</scope>
    <source>
        <strain evidence="3">ATCC MYA-4604 / CBS 118893</strain>
    </source>
</reference>
<feature type="region of interest" description="Disordered" evidence="1">
    <location>
        <begin position="77"/>
        <end position="121"/>
    </location>
</feature>
<dbReference type="GeneID" id="10030337"/>
<dbReference type="Proteomes" id="UP000002669">
    <property type="component" value="Unassembled WGS sequence"/>
</dbReference>
<dbReference type="HOGENOM" id="CLU_023878_1_1_1"/>
<evidence type="ECO:0000256" key="1">
    <source>
        <dbReference type="SAM" id="MobiDB-lite"/>
    </source>
</evidence>
<dbReference type="OMA" id="ISIYHDE"/>
<dbReference type="VEuPathDB" id="FungiDB:MGYG_02564"/>
<evidence type="ECO:0000313" key="3">
    <source>
        <dbReference type="Proteomes" id="UP000002669"/>
    </source>
</evidence>
<dbReference type="eggNOG" id="ENOG502SJYB">
    <property type="taxonomic scope" value="Eukaryota"/>
</dbReference>
<accession>E4UN90</accession>
<dbReference type="AlphaFoldDB" id="E4UN90"/>
<feature type="region of interest" description="Disordered" evidence="1">
    <location>
        <begin position="39"/>
        <end position="65"/>
    </location>
</feature>
<dbReference type="EMBL" id="DS989823">
    <property type="protein sequence ID" value="EFQ99551.1"/>
    <property type="molecule type" value="Genomic_DNA"/>
</dbReference>